<dbReference type="GO" id="GO:0003700">
    <property type="term" value="F:DNA-binding transcription factor activity"/>
    <property type="evidence" value="ECO:0007669"/>
    <property type="project" value="InterPro"/>
</dbReference>
<keyword evidence="3" id="KW-0862">Zinc</keyword>
<dbReference type="Pfam" id="PF00105">
    <property type="entry name" value="zf-C4"/>
    <property type="match status" value="1"/>
</dbReference>
<dbReference type="PRINTS" id="PR00047">
    <property type="entry name" value="STROIDFINGER"/>
</dbReference>
<keyword evidence="8" id="KW-0539">Nucleus</keyword>
<dbReference type="AlphaFoldDB" id="A0A914DXU7"/>
<keyword evidence="10" id="KW-1185">Reference proteome</keyword>
<dbReference type="GO" id="GO:0043565">
    <property type="term" value="F:sequence-specific DNA binding"/>
    <property type="evidence" value="ECO:0007669"/>
    <property type="project" value="InterPro"/>
</dbReference>
<reference evidence="11" key="1">
    <citation type="submission" date="2022-11" db="UniProtKB">
        <authorList>
            <consortium name="WormBaseParasite"/>
        </authorList>
    </citation>
    <scope>IDENTIFICATION</scope>
</reference>
<keyword evidence="5" id="KW-0238">DNA-binding</keyword>
<evidence type="ECO:0000256" key="5">
    <source>
        <dbReference type="ARBA" id="ARBA00023125"/>
    </source>
</evidence>
<name>A0A914DXU7_9BILA</name>
<dbReference type="PROSITE" id="PS51030">
    <property type="entry name" value="NUCLEAR_REC_DBD_2"/>
    <property type="match status" value="1"/>
</dbReference>
<keyword evidence="4" id="KW-0805">Transcription regulation</keyword>
<evidence type="ECO:0000313" key="10">
    <source>
        <dbReference type="Proteomes" id="UP000887540"/>
    </source>
</evidence>
<dbReference type="WBParaSite" id="ACRNAN_scaffold4520.g30383.t2">
    <property type="protein sequence ID" value="ACRNAN_scaffold4520.g30383.t2"/>
    <property type="gene ID" value="ACRNAN_scaffold4520.g30383"/>
</dbReference>
<evidence type="ECO:0000256" key="4">
    <source>
        <dbReference type="ARBA" id="ARBA00023015"/>
    </source>
</evidence>
<evidence type="ECO:0000313" key="11">
    <source>
        <dbReference type="WBParaSite" id="ACRNAN_scaffold4520.g30383.t2"/>
    </source>
</evidence>
<accession>A0A914DXU7</accession>
<feature type="domain" description="Nuclear receptor" evidence="9">
    <location>
        <begin position="11"/>
        <end position="87"/>
    </location>
</feature>
<organism evidence="10 11">
    <name type="scientific">Acrobeloides nanus</name>
    <dbReference type="NCBI Taxonomy" id="290746"/>
    <lineage>
        <taxon>Eukaryota</taxon>
        <taxon>Metazoa</taxon>
        <taxon>Ecdysozoa</taxon>
        <taxon>Nematoda</taxon>
        <taxon>Chromadorea</taxon>
        <taxon>Rhabditida</taxon>
        <taxon>Tylenchina</taxon>
        <taxon>Cephalobomorpha</taxon>
        <taxon>Cephaloboidea</taxon>
        <taxon>Cephalobidae</taxon>
        <taxon>Acrobeloides</taxon>
    </lineage>
</organism>
<evidence type="ECO:0000259" key="9">
    <source>
        <dbReference type="PROSITE" id="PS51030"/>
    </source>
</evidence>
<dbReference type="Proteomes" id="UP000887540">
    <property type="component" value="Unplaced"/>
</dbReference>
<evidence type="ECO:0000256" key="1">
    <source>
        <dbReference type="ARBA" id="ARBA00022723"/>
    </source>
</evidence>
<dbReference type="GO" id="GO:0008270">
    <property type="term" value="F:zinc ion binding"/>
    <property type="evidence" value="ECO:0007669"/>
    <property type="project" value="UniProtKB-KW"/>
</dbReference>
<dbReference type="InterPro" id="IPR001628">
    <property type="entry name" value="Znf_hrmn_rcpt"/>
</dbReference>
<sequence length="87" mass="9984">MDQQIATNSIDDFCLVCGGYTKCLHFQVLACRACSAFYKRTVQLKRTYQCLNGSKNCDLILRKEKGLPICRYCRMQRCKEIGMCVGE</sequence>
<evidence type="ECO:0000256" key="6">
    <source>
        <dbReference type="ARBA" id="ARBA00023163"/>
    </source>
</evidence>
<dbReference type="SUPFAM" id="SSF57716">
    <property type="entry name" value="Glucocorticoid receptor-like (DNA-binding domain)"/>
    <property type="match status" value="1"/>
</dbReference>
<keyword evidence="6" id="KW-0804">Transcription</keyword>
<evidence type="ECO:0000256" key="2">
    <source>
        <dbReference type="ARBA" id="ARBA00022771"/>
    </source>
</evidence>
<proteinExistence type="predicted"/>
<dbReference type="PANTHER" id="PTHR46011">
    <property type="entry name" value="NUCLEAR HORMONE RECEPTOR FAMILY MEMBER NHR-86-RELATED"/>
    <property type="match status" value="1"/>
</dbReference>
<evidence type="ECO:0000256" key="3">
    <source>
        <dbReference type="ARBA" id="ARBA00022833"/>
    </source>
</evidence>
<evidence type="ECO:0000256" key="8">
    <source>
        <dbReference type="ARBA" id="ARBA00023242"/>
    </source>
</evidence>
<keyword evidence="1" id="KW-0479">Metal-binding</keyword>
<dbReference type="InterPro" id="IPR013088">
    <property type="entry name" value="Znf_NHR/GATA"/>
</dbReference>
<dbReference type="SMART" id="SM00399">
    <property type="entry name" value="ZnF_C4"/>
    <property type="match status" value="1"/>
</dbReference>
<protein>
    <submittedName>
        <fullName evidence="11">Nuclear receptor domain-containing protein</fullName>
    </submittedName>
</protein>
<keyword evidence="7" id="KW-0675">Receptor</keyword>
<keyword evidence="2" id="KW-0863">Zinc-finger</keyword>
<evidence type="ECO:0000256" key="7">
    <source>
        <dbReference type="ARBA" id="ARBA00023170"/>
    </source>
</evidence>
<dbReference type="Gene3D" id="3.30.50.10">
    <property type="entry name" value="Erythroid Transcription Factor GATA-1, subunit A"/>
    <property type="match status" value="1"/>
</dbReference>